<feature type="domain" description="SHOCT" evidence="3">
    <location>
        <begin position="74"/>
        <end position="96"/>
    </location>
</feature>
<sequence length="99" mass="10696">MWGNGYGGMMGGGAGMVLLWVLVIAGVAALIFAVVQLAGQPRDRNGRDGVRAQVREVAEPPRRSAQPGPSPRLILEQRFARGEIDAEEFTERLRVLEGP</sequence>
<keyword evidence="2" id="KW-0812">Transmembrane</keyword>
<feature type="compositionally biased region" description="Basic and acidic residues" evidence="1">
    <location>
        <begin position="41"/>
        <end position="62"/>
    </location>
</feature>
<protein>
    <recommendedName>
        <fullName evidence="3">SHOCT domain-containing protein</fullName>
    </recommendedName>
</protein>
<proteinExistence type="predicted"/>
<organism evidence="4 5">
    <name type="scientific">Demequina sediminis</name>
    <dbReference type="NCBI Taxonomy" id="1930058"/>
    <lineage>
        <taxon>Bacteria</taxon>
        <taxon>Bacillati</taxon>
        <taxon>Actinomycetota</taxon>
        <taxon>Actinomycetes</taxon>
        <taxon>Micrococcales</taxon>
        <taxon>Demequinaceae</taxon>
        <taxon>Demequina</taxon>
    </lineage>
</organism>
<evidence type="ECO:0000256" key="1">
    <source>
        <dbReference type="SAM" id="MobiDB-lite"/>
    </source>
</evidence>
<evidence type="ECO:0000259" key="3">
    <source>
        <dbReference type="Pfam" id="PF09851"/>
    </source>
</evidence>
<dbReference type="InterPro" id="IPR018649">
    <property type="entry name" value="SHOCT"/>
</dbReference>
<evidence type="ECO:0000256" key="2">
    <source>
        <dbReference type="SAM" id="Phobius"/>
    </source>
</evidence>
<gene>
    <name evidence="4" type="ORF">Lsed01_01628</name>
</gene>
<dbReference type="Pfam" id="PF09851">
    <property type="entry name" value="SHOCT"/>
    <property type="match status" value="1"/>
</dbReference>
<evidence type="ECO:0000313" key="4">
    <source>
        <dbReference type="EMBL" id="GAA5519190.1"/>
    </source>
</evidence>
<keyword evidence="2" id="KW-1133">Transmembrane helix</keyword>
<keyword evidence="2" id="KW-0472">Membrane</keyword>
<comment type="caution">
    <text evidence="4">The sequence shown here is derived from an EMBL/GenBank/DDBJ whole genome shotgun (WGS) entry which is preliminary data.</text>
</comment>
<feature type="transmembrane region" description="Helical" evidence="2">
    <location>
        <begin position="12"/>
        <end position="35"/>
    </location>
</feature>
<accession>A0ABP9WH74</accession>
<reference evidence="4 5" key="1">
    <citation type="submission" date="2024-02" db="EMBL/GenBank/DDBJ databases">
        <title>Lysinimicrobium sediminis NBRC 112286.</title>
        <authorList>
            <person name="Ichikawa N."/>
            <person name="Katano-Makiyama Y."/>
            <person name="Hidaka K."/>
        </authorList>
    </citation>
    <scope>NUCLEOTIDE SEQUENCE [LARGE SCALE GENOMIC DNA]</scope>
    <source>
        <strain evidence="4 5">NBRC 112286</strain>
    </source>
</reference>
<dbReference type="EMBL" id="BAABRR010000007">
    <property type="protein sequence ID" value="GAA5519190.1"/>
    <property type="molecule type" value="Genomic_DNA"/>
</dbReference>
<name>A0ABP9WH74_9MICO</name>
<feature type="region of interest" description="Disordered" evidence="1">
    <location>
        <begin position="41"/>
        <end position="71"/>
    </location>
</feature>
<keyword evidence="5" id="KW-1185">Reference proteome</keyword>
<dbReference type="RefSeq" id="WP_286215400.1">
    <property type="nucleotide sequence ID" value="NZ_AP027736.1"/>
</dbReference>
<dbReference type="Proteomes" id="UP001426770">
    <property type="component" value="Unassembled WGS sequence"/>
</dbReference>
<evidence type="ECO:0000313" key="5">
    <source>
        <dbReference type="Proteomes" id="UP001426770"/>
    </source>
</evidence>